<dbReference type="RefSeq" id="WP_117328385.1">
    <property type="nucleotide sequence ID" value="NZ_QVTE01000063.1"/>
</dbReference>
<comment type="caution">
    <text evidence="1">The sequence shown here is derived from an EMBL/GenBank/DDBJ whole genome shotgun (WGS) entry which is preliminary data.</text>
</comment>
<evidence type="ECO:0000313" key="1">
    <source>
        <dbReference type="EMBL" id="RFU63697.1"/>
    </source>
</evidence>
<gene>
    <name evidence="1" type="ORF">D0469_19425</name>
</gene>
<name>A0A372LCJ6_9BACI</name>
<protein>
    <recommendedName>
        <fullName evidence="3">Tyr recombinase domain-containing protein</fullName>
    </recommendedName>
</protein>
<accession>A0A372LCJ6</accession>
<proteinExistence type="predicted"/>
<dbReference type="OrthoDB" id="2941862at2"/>
<sequence>MIYRSPECKKTVPLIPVHETVLNDLQKKWATQFSTFAITSKEQLIPKYLEKEALFLKTANEQGLKLDYLIVSHSVIHLNQSSRLVALKWKDVDFKNHTISITKTYYIPNNNTLDYQLAPPNPKVKT</sequence>
<reference evidence="1 2" key="1">
    <citation type="submission" date="2018-08" db="EMBL/GenBank/DDBJ databases">
        <title>Bacillus chawlae sp. nov., Bacillus glennii sp. nov., and Bacillus saganii sp. nov. Isolated from the Vehicle Assembly Building at Kennedy Space Center where the Viking Spacecraft were Assembled.</title>
        <authorList>
            <person name="Seuylemezian A."/>
            <person name="Vaishampayan P."/>
        </authorList>
    </citation>
    <scope>NUCLEOTIDE SEQUENCE [LARGE SCALE GENOMIC DNA]</scope>
    <source>
        <strain evidence="1 2">V47-23a</strain>
    </source>
</reference>
<dbReference type="AlphaFoldDB" id="A0A372LCJ6"/>
<dbReference type="EMBL" id="QVTE01000063">
    <property type="protein sequence ID" value="RFU63697.1"/>
    <property type="molecule type" value="Genomic_DNA"/>
</dbReference>
<organism evidence="1 2">
    <name type="scientific">Peribacillus saganii</name>
    <dbReference type="NCBI Taxonomy" id="2303992"/>
    <lineage>
        <taxon>Bacteria</taxon>
        <taxon>Bacillati</taxon>
        <taxon>Bacillota</taxon>
        <taxon>Bacilli</taxon>
        <taxon>Bacillales</taxon>
        <taxon>Bacillaceae</taxon>
        <taxon>Peribacillus</taxon>
    </lineage>
</organism>
<evidence type="ECO:0008006" key="3">
    <source>
        <dbReference type="Google" id="ProtNLM"/>
    </source>
</evidence>
<keyword evidence="2" id="KW-1185">Reference proteome</keyword>
<evidence type="ECO:0000313" key="2">
    <source>
        <dbReference type="Proteomes" id="UP000264541"/>
    </source>
</evidence>
<dbReference type="Proteomes" id="UP000264541">
    <property type="component" value="Unassembled WGS sequence"/>
</dbReference>